<comment type="subcellular location">
    <subcellularLocation>
        <location evidence="1">Membrane</location>
        <topology evidence="1">Multi-pass membrane protein</topology>
    </subcellularLocation>
</comment>
<organism evidence="12 13">
    <name type="scientific">Trichoderma ghanense</name>
    <dbReference type="NCBI Taxonomy" id="65468"/>
    <lineage>
        <taxon>Eukaryota</taxon>
        <taxon>Fungi</taxon>
        <taxon>Dikarya</taxon>
        <taxon>Ascomycota</taxon>
        <taxon>Pezizomycotina</taxon>
        <taxon>Sordariomycetes</taxon>
        <taxon>Hypocreomycetidae</taxon>
        <taxon>Hypocreales</taxon>
        <taxon>Hypocreaceae</taxon>
        <taxon>Trichoderma</taxon>
    </lineage>
</organism>
<evidence type="ECO:0000256" key="3">
    <source>
        <dbReference type="ARBA" id="ARBA00022448"/>
    </source>
</evidence>
<dbReference type="EMBL" id="PPTA01000005">
    <property type="protein sequence ID" value="TFB03390.1"/>
    <property type="molecule type" value="Genomic_DNA"/>
</dbReference>
<feature type="transmembrane region" description="Helical" evidence="9">
    <location>
        <begin position="114"/>
        <end position="135"/>
    </location>
</feature>
<feature type="region of interest" description="Disordered" evidence="8">
    <location>
        <begin position="334"/>
        <end position="365"/>
    </location>
</feature>
<accession>A0ABY2H7E8</accession>
<dbReference type="Pfam" id="PF16916">
    <property type="entry name" value="ZT_dimer"/>
    <property type="match status" value="1"/>
</dbReference>
<evidence type="ECO:0000313" key="12">
    <source>
        <dbReference type="EMBL" id="TFB03390.1"/>
    </source>
</evidence>
<evidence type="ECO:0000259" key="11">
    <source>
        <dbReference type="Pfam" id="PF16916"/>
    </source>
</evidence>
<evidence type="ECO:0000259" key="10">
    <source>
        <dbReference type="Pfam" id="PF01545"/>
    </source>
</evidence>
<dbReference type="PANTHER" id="PTHR45820:SF5">
    <property type="entry name" value="DIFFUSION FACILITATOR FAMILY METAL ION TRANSPORTER, PUTATIVE-RELATED"/>
    <property type="match status" value="1"/>
</dbReference>
<evidence type="ECO:0000256" key="7">
    <source>
        <dbReference type="ARBA" id="ARBA00023136"/>
    </source>
</evidence>
<dbReference type="Gene3D" id="1.20.1510.10">
    <property type="entry name" value="Cation efflux protein transmembrane domain"/>
    <property type="match status" value="1"/>
</dbReference>
<dbReference type="Pfam" id="PF01545">
    <property type="entry name" value="Cation_efflux"/>
    <property type="match status" value="1"/>
</dbReference>
<dbReference type="PANTHER" id="PTHR45820">
    <property type="entry name" value="FI23527P1"/>
    <property type="match status" value="1"/>
</dbReference>
<dbReference type="Proteomes" id="UP001642720">
    <property type="component" value="Unassembled WGS sequence"/>
</dbReference>
<protein>
    <submittedName>
        <fullName evidence="12">Zinc/cadmium resistance protein</fullName>
    </submittedName>
</protein>
<dbReference type="InterPro" id="IPR027470">
    <property type="entry name" value="Cation_efflux_CTD"/>
</dbReference>
<feature type="transmembrane region" description="Helical" evidence="9">
    <location>
        <begin position="190"/>
        <end position="214"/>
    </location>
</feature>
<evidence type="ECO:0000256" key="2">
    <source>
        <dbReference type="ARBA" id="ARBA00008873"/>
    </source>
</evidence>
<gene>
    <name evidence="12" type="ORF">CCMA1212_004445</name>
</gene>
<evidence type="ECO:0000256" key="9">
    <source>
        <dbReference type="SAM" id="Phobius"/>
    </source>
</evidence>
<feature type="compositionally biased region" description="Polar residues" evidence="8">
    <location>
        <begin position="334"/>
        <end position="363"/>
    </location>
</feature>
<feature type="domain" description="Cation efflux protein cytoplasmic" evidence="11">
    <location>
        <begin position="261"/>
        <end position="328"/>
    </location>
</feature>
<keyword evidence="7 9" id="KW-0472">Membrane</keyword>
<keyword evidence="4 9" id="KW-0812">Transmembrane</keyword>
<dbReference type="NCBIfam" id="TIGR01297">
    <property type="entry name" value="CDF"/>
    <property type="match status" value="1"/>
</dbReference>
<feature type="compositionally biased region" description="Basic and acidic residues" evidence="8">
    <location>
        <begin position="168"/>
        <end position="178"/>
    </location>
</feature>
<dbReference type="InterPro" id="IPR058533">
    <property type="entry name" value="Cation_efflux_TM"/>
</dbReference>
<dbReference type="GeneID" id="300576197"/>
<evidence type="ECO:0000313" key="13">
    <source>
        <dbReference type="Proteomes" id="UP001642720"/>
    </source>
</evidence>
<feature type="domain" description="Cation efflux protein transmembrane" evidence="10">
    <location>
        <begin position="11"/>
        <end position="252"/>
    </location>
</feature>
<keyword evidence="5" id="KW-0862">Zinc</keyword>
<feature type="transmembrane region" description="Helical" evidence="9">
    <location>
        <begin position="12"/>
        <end position="35"/>
    </location>
</feature>
<name>A0ABY2H7E8_9HYPO</name>
<keyword evidence="3" id="KW-0813">Transport</keyword>
<dbReference type="InterPro" id="IPR027469">
    <property type="entry name" value="Cation_efflux_TMD_sf"/>
</dbReference>
<evidence type="ECO:0000256" key="6">
    <source>
        <dbReference type="ARBA" id="ARBA00022989"/>
    </source>
</evidence>
<evidence type="ECO:0000256" key="1">
    <source>
        <dbReference type="ARBA" id="ARBA00004141"/>
    </source>
</evidence>
<keyword evidence="13" id="KW-1185">Reference proteome</keyword>
<comment type="similarity">
    <text evidence="2">Belongs to the cation diffusion facilitator (CDF) transporter (TC 2.A.4) family. SLC30A subfamily.</text>
</comment>
<feature type="compositionally biased region" description="Polar residues" evidence="8">
    <location>
        <begin position="152"/>
        <end position="167"/>
    </location>
</feature>
<feature type="transmembrane region" description="Helical" evidence="9">
    <location>
        <begin position="80"/>
        <end position="102"/>
    </location>
</feature>
<feature type="transmembrane region" description="Helical" evidence="9">
    <location>
        <begin position="226"/>
        <end position="245"/>
    </location>
</feature>
<keyword evidence="6 9" id="KW-1133">Transmembrane helix</keyword>
<evidence type="ECO:0000256" key="4">
    <source>
        <dbReference type="ARBA" id="ARBA00022692"/>
    </source>
</evidence>
<dbReference type="RefSeq" id="XP_073559591.1">
    <property type="nucleotide sequence ID" value="XM_073701747.1"/>
</dbReference>
<sequence length="412" mass="44957">MMFRLSRKQRLIATIAISFLFFVAELFAGLFTHSLVLVADAFHYLNDLIGFVVALEAVVLSESSRMPPKDFTFGWARAPILGSFFNGVFLLALSVSISIQAIERFVNMTAVEHPMIVMIVGCAGLGLNLLTIAIVHEAREDQRTLDEIEAATGTSDRTPRSRPTSAPNDHHEHRHLSFDRPLPHRNHGAFAVLLHLIGDAISNLGVIASALIIWQCHGKKRYYADPAISLFISTIIFYTGMKASWKSGLILLQTAPKALNPEDVKHDIQMTTGPDSVHDLRIWQLDEHRAVASAHVIVDDISSFTEKAKTIMQCLHAYDIHSVTLQPEVRLQRARNQPQLQSTSISQNSDDGATTGSANLSPTDDTKALTEGVVAPIADSGSPTHTPNGGSDCRMPCGTSCAGMRCCTPADV</sequence>
<feature type="region of interest" description="Disordered" evidence="8">
    <location>
        <begin position="149"/>
        <end position="178"/>
    </location>
</feature>
<proteinExistence type="inferred from homology"/>
<dbReference type="InterPro" id="IPR002524">
    <property type="entry name" value="Cation_efflux"/>
</dbReference>
<dbReference type="SUPFAM" id="SSF161111">
    <property type="entry name" value="Cation efflux protein transmembrane domain-like"/>
    <property type="match status" value="1"/>
</dbReference>
<evidence type="ECO:0000256" key="5">
    <source>
        <dbReference type="ARBA" id="ARBA00022833"/>
    </source>
</evidence>
<evidence type="ECO:0000256" key="8">
    <source>
        <dbReference type="SAM" id="MobiDB-lite"/>
    </source>
</evidence>
<reference evidence="12 13" key="1">
    <citation type="submission" date="2018-01" db="EMBL/GenBank/DDBJ databases">
        <title>Genome characterization of the sugarcane-associated fungus Trichoderma ghanense CCMA-1212 and their application in lignocelulose bioconversion.</title>
        <authorList>
            <person name="Steindorff A.S."/>
            <person name="Mendes T.D."/>
            <person name="Vilela E.S.D."/>
            <person name="Rodrigues D.S."/>
            <person name="Formighieri E.F."/>
            <person name="Melo I.S."/>
            <person name="Favaro L.C.L."/>
        </authorList>
    </citation>
    <scope>NUCLEOTIDE SEQUENCE [LARGE SCALE GENOMIC DNA]</scope>
    <source>
        <strain evidence="12 13">CCMA-1212</strain>
    </source>
</reference>
<comment type="caution">
    <text evidence="12">The sequence shown here is derived from an EMBL/GenBank/DDBJ whole genome shotgun (WGS) entry which is preliminary data.</text>
</comment>